<dbReference type="FunFam" id="1.10.10.410:FF:000001">
    <property type="entry name" value="Aspartyl/glutamyl-tRNA(Asn/Gln) amidotransferase subunit B"/>
    <property type="match status" value="1"/>
</dbReference>
<evidence type="ECO:0000256" key="10">
    <source>
        <dbReference type="ARBA" id="ARBA00047913"/>
    </source>
</evidence>
<keyword evidence="7 11" id="KW-0648">Protein biosynthesis</keyword>
<dbReference type="EMBL" id="CP006745">
    <property type="protein sequence ID" value="AHC73456.1"/>
    <property type="molecule type" value="Genomic_DNA"/>
</dbReference>
<evidence type="ECO:0000313" key="13">
    <source>
        <dbReference type="EMBL" id="AHC73456.1"/>
    </source>
</evidence>
<evidence type="ECO:0000256" key="7">
    <source>
        <dbReference type="ARBA" id="ARBA00022917"/>
    </source>
</evidence>
<dbReference type="InterPro" id="IPR042114">
    <property type="entry name" value="GatB_C_1"/>
</dbReference>
<reference evidence="13 14" key="1">
    <citation type="journal article" date="2013" name="PLoS ONE">
        <title>Bacterial endosymbiosis in a chordate host: long-term co-evolution and conservation of secondary metabolism.</title>
        <authorList>
            <person name="Kwan J.C."/>
            <person name="Schmidt E.W."/>
        </authorList>
    </citation>
    <scope>NUCLEOTIDE SEQUENCE [LARGE SCALE GENOMIC DNA]</scope>
    <source>
        <strain evidence="14">faulkneri L5</strain>
    </source>
</reference>
<dbReference type="Gene3D" id="1.10.10.410">
    <property type="match status" value="1"/>
</dbReference>
<dbReference type="SUPFAM" id="SSF55931">
    <property type="entry name" value="Glutamine synthetase/guanido kinase"/>
    <property type="match status" value="1"/>
</dbReference>
<organism evidence="13 14">
    <name type="scientific">Candidatus Endolissoclinum faulkneri L5</name>
    <dbReference type="NCBI Taxonomy" id="1401328"/>
    <lineage>
        <taxon>Bacteria</taxon>
        <taxon>Pseudomonadati</taxon>
        <taxon>Pseudomonadota</taxon>
        <taxon>Alphaproteobacteria</taxon>
        <taxon>Rhodospirillales</taxon>
        <taxon>Rhodospirillaceae</taxon>
        <taxon>Candidatus Endolissoclinum</taxon>
    </lineage>
</organism>
<dbReference type="GO" id="GO:0016740">
    <property type="term" value="F:transferase activity"/>
    <property type="evidence" value="ECO:0007669"/>
    <property type="project" value="UniProtKB-KW"/>
</dbReference>
<evidence type="ECO:0000259" key="12">
    <source>
        <dbReference type="SMART" id="SM00845"/>
    </source>
</evidence>
<dbReference type="GO" id="GO:0005524">
    <property type="term" value="F:ATP binding"/>
    <property type="evidence" value="ECO:0007669"/>
    <property type="project" value="UniProtKB-KW"/>
</dbReference>
<dbReference type="InterPro" id="IPR017958">
    <property type="entry name" value="Gln-tRNA_amidoTrfase_suB_CS"/>
</dbReference>
<evidence type="ECO:0000256" key="11">
    <source>
        <dbReference type="HAMAP-Rule" id="MF_00121"/>
    </source>
</evidence>
<dbReference type="InterPro" id="IPR006075">
    <property type="entry name" value="Asn/Gln-tRNA_Trfase_suB/E_cat"/>
</dbReference>
<accession>V9TS92</accession>
<evidence type="ECO:0000256" key="1">
    <source>
        <dbReference type="ARBA" id="ARBA00005306"/>
    </source>
</evidence>
<dbReference type="InterPro" id="IPR023168">
    <property type="entry name" value="GatB_Yqey_C_2"/>
</dbReference>
<dbReference type="PROSITE" id="PS01234">
    <property type="entry name" value="GATB"/>
    <property type="match status" value="1"/>
</dbReference>
<dbReference type="InterPro" id="IPR014746">
    <property type="entry name" value="Gln_synth/guanido_kin_cat_dom"/>
</dbReference>
<evidence type="ECO:0000256" key="8">
    <source>
        <dbReference type="ARBA" id="ARBA00024799"/>
    </source>
</evidence>
<comment type="subunit">
    <text evidence="2 11">Heterotrimer of A, B and C subunits.</text>
</comment>
<dbReference type="HOGENOM" id="CLU_019240_0_0_5"/>
<dbReference type="SMART" id="SM00845">
    <property type="entry name" value="GatB_Yqey"/>
    <property type="match status" value="1"/>
</dbReference>
<evidence type="ECO:0000256" key="4">
    <source>
        <dbReference type="ARBA" id="ARBA00022598"/>
    </source>
</evidence>
<dbReference type="GO" id="GO:0050567">
    <property type="term" value="F:glutaminyl-tRNA synthase (glutamine-hydrolyzing) activity"/>
    <property type="evidence" value="ECO:0007669"/>
    <property type="project" value="UniProtKB-UniRule"/>
</dbReference>
<gene>
    <name evidence="11 13" type="primary">gatB</name>
    <name evidence="13" type="ORF">P856_225</name>
</gene>
<dbReference type="InterPro" id="IPR004413">
    <property type="entry name" value="GatB"/>
</dbReference>
<evidence type="ECO:0000256" key="3">
    <source>
        <dbReference type="ARBA" id="ARBA00016923"/>
    </source>
</evidence>
<dbReference type="KEGG" id="efk:P856_225"/>
<dbReference type="GO" id="GO:0070681">
    <property type="term" value="P:glutaminyl-tRNAGln biosynthesis via transamidation"/>
    <property type="evidence" value="ECO:0007669"/>
    <property type="project" value="TreeGrafter"/>
</dbReference>
<sequence length="486" mass="54689">MNESYYIKGKTGLWEVAIGLELHARIISKAKLFSGSASTFGGDANTQVSLLDAAMPGMLPVINRKCVEQALRTSLALRAKINLHSVFERKHYFYADLPHGYQITQYKDPIANDGELLLDLPNGKIKSVKIERLQLEQDAGKLLHEQNPYTTYLDLNRAGIALMEIVSKPDLSSPEEAKLYVNKLRLIMRYIGTCDGNMQEGSLRVDVNVSVNKPGKPLGTYCEIKNINSVRFIYQAIEQEANRQINILENGCQIYKETCLFDPMKNKIQSMRSKEEAHDYRYFKDPDLPPLVLEQLLIDELNNELPELPDAKKARLMSEFNLSSYDVNILVEDCTVADWYEQLAKQSNPKIAANWMISELFGALNKAGKNLSDSPISPKALSELLNMIENGYISGRIAKTVFAVMFKTGKSAISIVKEKNLSQTLDHSIIENIIDNILIAHASNVKKYKEGKHKLFSFFVGEAIKKSQGRANPNVVNQLLRDKLDS</sequence>
<dbReference type="Proteomes" id="UP000018700">
    <property type="component" value="Chromosome"/>
</dbReference>
<keyword evidence="4 11" id="KW-0436">Ligase</keyword>
<dbReference type="GO" id="GO:0050566">
    <property type="term" value="F:asparaginyl-tRNA synthase (glutamine-hydrolyzing) activity"/>
    <property type="evidence" value="ECO:0007669"/>
    <property type="project" value="RHEA"/>
</dbReference>
<name>V9TS92_9PROT</name>
<dbReference type="NCBIfam" id="NF004014">
    <property type="entry name" value="PRK05477.1-4"/>
    <property type="match status" value="1"/>
</dbReference>
<keyword evidence="6 11" id="KW-0067">ATP-binding</keyword>
<dbReference type="eggNOG" id="COG0064">
    <property type="taxonomic scope" value="Bacteria"/>
</dbReference>
<comment type="similarity">
    <text evidence="1 11">Belongs to the GatB/GatE family. GatB subfamily.</text>
</comment>
<dbReference type="InterPro" id="IPR003789">
    <property type="entry name" value="Asn/Gln_tRNA_amidoTrase-B-like"/>
</dbReference>
<dbReference type="NCBIfam" id="TIGR00133">
    <property type="entry name" value="gatB"/>
    <property type="match status" value="1"/>
</dbReference>
<evidence type="ECO:0000256" key="2">
    <source>
        <dbReference type="ARBA" id="ARBA00011123"/>
    </source>
</evidence>
<feature type="domain" description="Asn/Gln amidotransferase" evidence="12">
    <location>
        <begin position="338"/>
        <end position="484"/>
    </location>
</feature>
<comment type="function">
    <text evidence="8 11">Allows the formation of correctly charged Asn-tRNA(Asn) or Gln-tRNA(Gln) through the transamidation of misacylated Asp-tRNA(Asn) or Glu-tRNA(Gln) in organisms which lack either or both of asparaginyl-tRNA or glutaminyl-tRNA synthetases. The reaction takes place in the presence of glutamine and ATP through an activated phospho-Asp-tRNA(Asn) or phospho-Glu-tRNA(Gln).</text>
</comment>
<dbReference type="GO" id="GO:0006412">
    <property type="term" value="P:translation"/>
    <property type="evidence" value="ECO:0007669"/>
    <property type="project" value="UniProtKB-UniRule"/>
</dbReference>
<dbReference type="NCBIfam" id="NF004015">
    <property type="entry name" value="PRK05477.1-5"/>
    <property type="match status" value="1"/>
</dbReference>
<dbReference type="InterPro" id="IPR018027">
    <property type="entry name" value="Asn/Gln_amidotransferase"/>
</dbReference>
<dbReference type="PANTHER" id="PTHR11659:SF0">
    <property type="entry name" value="GLUTAMYL-TRNA(GLN) AMIDOTRANSFERASE SUBUNIT B, MITOCHONDRIAL"/>
    <property type="match status" value="1"/>
</dbReference>
<dbReference type="RefSeq" id="WP_025300339.1">
    <property type="nucleotide sequence ID" value="NZ_CP006745.1"/>
</dbReference>
<dbReference type="PATRIC" id="fig|1401328.3.peg.216"/>
<evidence type="ECO:0000313" key="14">
    <source>
        <dbReference type="Proteomes" id="UP000018700"/>
    </source>
</evidence>
<dbReference type="AlphaFoldDB" id="V9TS92"/>
<keyword evidence="14" id="KW-1185">Reference proteome</keyword>
<evidence type="ECO:0000256" key="5">
    <source>
        <dbReference type="ARBA" id="ARBA00022741"/>
    </source>
</evidence>
<keyword evidence="13" id="KW-0808">Transferase</keyword>
<keyword evidence="5 11" id="KW-0547">Nucleotide-binding</keyword>
<dbReference type="HAMAP" id="MF_00121">
    <property type="entry name" value="GatB"/>
    <property type="match status" value="1"/>
</dbReference>
<evidence type="ECO:0000256" key="9">
    <source>
        <dbReference type="ARBA" id="ARBA00047380"/>
    </source>
</evidence>
<dbReference type="NCBIfam" id="NF004012">
    <property type="entry name" value="PRK05477.1-2"/>
    <property type="match status" value="1"/>
</dbReference>
<dbReference type="EC" id="6.3.5.-" evidence="11"/>
<dbReference type="InterPro" id="IPR017959">
    <property type="entry name" value="Asn/Gln-tRNA_amidoTrfase_suB/E"/>
</dbReference>
<comment type="catalytic activity">
    <reaction evidence="9 11">
        <text>L-aspartyl-tRNA(Asn) + L-glutamine + ATP + H2O = L-asparaginyl-tRNA(Asn) + L-glutamate + ADP + phosphate + 2 H(+)</text>
        <dbReference type="Rhea" id="RHEA:14513"/>
        <dbReference type="Rhea" id="RHEA-COMP:9674"/>
        <dbReference type="Rhea" id="RHEA-COMP:9677"/>
        <dbReference type="ChEBI" id="CHEBI:15377"/>
        <dbReference type="ChEBI" id="CHEBI:15378"/>
        <dbReference type="ChEBI" id="CHEBI:29985"/>
        <dbReference type="ChEBI" id="CHEBI:30616"/>
        <dbReference type="ChEBI" id="CHEBI:43474"/>
        <dbReference type="ChEBI" id="CHEBI:58359"/>
        <dbReference type="ChEBI" id="CHEBI:78515"/>
        <dbReference type="ChEBI" id="CHEBI:78516"/>
        <dbReference type="ChEBI" id="CHEBI:456216"/>
    </reaction>
</comment>
<dbReference type="Pfam" id="PF02934">
    <property type="entry name" value="GatB_N"/>
    <property type="match status" value="1"/>
</dbReference>
<comment type="catalytic activity">
    <reaction evidence="10 11">
        <text>L-glutamyl-tRNA(Gln) + L-glutamine + ATP + H2O = L-glutaminyl-tRNA(Gln) + L-glutamate + ADP + phosphate + H(+)</text>
        <dbReference type="Rhea" id="RHEA:17521"/>
        <dbReference type="Rhea" id="RHEA-COMP:9681"/>
        <dbReference type="Rhea" id="RHEA-COMP:9684"/>
        <dbReference type="ChEBI" id="CHEBI:15377"/>
        <dbReference type="ChEBI" id="CHEBI:15378"/>
        <dbReference type="ChEBI" id="CHEBI:29985"/>
        <dbReference type="ChEBI" id="CHEBI:30616"/>
        <dbReference type="ChEBI" id="CHEBI:43474"/>
        <dbReference type="ChEBI" id="CHEBI:58359"/>
        <dbReference type="ChEBI" id="CHEBI:78520"/>
        <dbReference type="ChEBI" id="CHEBI:78521"/>
        <dbReference type="ChEBI" id="CHEBI:456216"/>
    </reaction>
</comment>
<dbReference type="SUPFAM" id="SSF89095">
    <property type="entry name" value="GatB/YqeY motif"/>
    <property type="match status" value="1"/>
</dbReference>
<dbReference type="Pfam" id="PF02637">
    <property type="entry name" value="GatB_Yqey"/>
    <property type="match status" value="1"/>
</dbReference>
<protein>
    <recommendedName>
        <fullName evidence="3 11">Aspartyl/glutamyl-tRNA(Asn/Gln) amidotransferase subunit B</fullName>
        <shortName evidence="11">Asp/Glu-ADT subunit B</shortName>
        <ecNumber evidence="11">6.3.5.-</ecNumber>
    </recommendedName>
</protein>
<dbReference type="STRING" id="1401328.P856_225"/>
<proteinExistence type="inferred from homology"/>
<evidence type="ECO:0000256" key="6">
    <source>
        <dbReference type="ARBA" id="ARBA00022840"/>
    </source>
</evidence>
<dbReference type="OrthoDB" id="9804078at2"/>
<dbReference type="PANTHER" id="PTHR11659">
    <property type="entry name" value="GLUTAMYL-TRNA GLN AMIDOTRANSFERASE SUBUNIT B MITOCHONDRIAL AND PROKARYOTIC PET112-RELATED"/>
    <property type="match status" value="1"/>
</dbReference>
<dbReference type="Gene3D" id="1.10.150.380">
    <property type="entry name" value="GatB domain, N-terminal subdomain"/>
    <property type="match status" value="1"/>
</dbReference>